<evidence type="ECO:0000256" key="8">
    <source>
        <dbReference type="RuleBase" id="RU361183"/>
    </source>
</evidence>
<keyword evidence="4 8" id="KW-0862">Zinc</keyword>
<evidence type="ECO:0000256" key="4">
    <source>
        <dbReference type="ARBA" id="ARBA00022833"/>
    </source>
</evidence>
<name>A0A0N4Z6C6_PARTI</name>
<keyword evidence="8" id="KW-0732">Signal</keyword>
<feature type="chain" id="PRO_5005733222" description="Metalloendopeptidase" evidence="8">
    <location>
        <begin position="24"/>
        <end position="387"/>
    </location>
</feature>
<evidence type="ECO:0000256" key="1">
    <source>
        <dbReference type="ARBA" id="ARBA00022670"/>
    </source>
</evidence>
<dbReference type="AlphaFoldDB" id="A0A0N4Z6C6"/>
<evidence type="ECO:0000256" key="3">
    <source>
        <dbReference type="ARBA" id="ARBA00022801"/>
    </source>
</evidence>
<feature type="domain" description="Peptidase M12A" evidence="9">
    <location>
        <begin position="23"/>
        <end position="228"/>
    </location>
</feature>
<comment type="caution">
    <text evidence="7">Lacks conserved residue(s) required for the propagation of feature annotation.</text>
</comment>
<keyword evidence="2 8" id="KW-0479">Metal-binding</keyword>
<evidence type="ECO:0000313" key="10">
    <source>
        <dbReference type="Proteomes" id="UP000038045"/>
    </source>
</evidence>
<dbReference type="WBParaSite" id="PTRK_0000271900.1">
    <property type="protein sequence ID" value="PTRK_0000271900.1"/>
    <property type="gene ID" value="PTRK_0000271900"/>
</dbReference>
<keyword evidence="3 8" id="KW-0378">Hydrolase</keyword>
<dbReference type="PRINTS" id="PR00480">
    <property type="entry name" value="ASTACIN"/>
</dbReference>
<dbReference type="STRING" id="131310.A0A0N4Z6C6"/>
<dbReference type="InterPro" id="IPR006026">
    <property type="entry name" value="Peptidase_Metallo"/>
</dbReference>
<dbReference type="InterPro" id="IPR001506">
    <property type="entry name" value="Peptidase_M12A"/>
</dbReference>
<evidence type="ECO:0000256" key="6">
    <source>
        <dbReference type="ARBA" id="ARBA00023157"/>
    </source>
</evidence>
<dbReference type="GO" id="GO:0004222">
    <property type="term" value="F:metalloendopeptidase activity"/>
    <property type="evidence" value="ECO:0007669"/>
    <property type="project" value="UniProtKB-UniRule"/>
</dbReference>
<dbReference type="PROSITE" id="PS51864">
    <property type="entry name" value="ASTACIN"/>
    <property type="match status" value="1"/>
</dbReference>
<evidence type="ECO:0000256" key="2">
    <source>
        <dbReference type="ARBA" id="ARBA00022723"/>
    </source>
</evidence>
<evidence type="ECO:0000256" key="5">
    <source>
        <dbReference type="ARBA" id="ARBA00023049"/>
    </source>
</evidence>
<dbReference type="GO" id="GO:0006508">
    <property type="term" value="P:proteolysis"/>
    <property type="evidence" value="ECO:0007669"/>
    <property type="project" value="UniProtKB-KW"/>
</dbReference>
<evidence type="ECO:0000259" key="9">
    <source>
        <dbReference type="PROSITE" id="PS51864"/>
    </source>
</evidence>
<evidence type="ECO:0000256" key="7">
    <source>
        <dbReference type="PROSITE-ProRule" id="PRU01211"/>
    </source>
</evidence>
<feature type="signal peptide" evidence="8">
    <location>
        <begin position="1"/>
        <end position="23"/>
    </location>
</feature>
<keyword evidence="1 8" id="KW-0645">Protease</keyword>
<feature type="disulfide bond" evidence="7">
    <location>
        <begin position="88"/>
        <end position="110"/>
    </location>
</feature>
<reference evidence="11" key="1">
    <citation type="submission" date="2017-02" db="UniProtKB">
        <authorList>
            <consortium name="WormBaseParasite"/>
        </authorList>
    </citation>
    <scope>IDENTIFICATION</scope>
</reference>
<dbReference type="InterPro" id="IPR024079">
    <property type="entry name" value="MetalloPept_cat_dom_sf"/>
</dbReference>
<dbReference type="GO" id="GO:0008270">
    <property type="term" value="F:zinc ion binding"/>
    <property type="evidence" value="ECO:0007669"/>
    <property type="project" value="InterPro"/>
</dbReference>
<dbReference type="SUPFAM" id="SSF55486">
    <property type="entry name" value="Metalloproteases ('zincins'), catalytic domain"/>
    <property type="match status" value="1"/>
</dbReference>
<dbReference type="SMART" id="SM00235">
    <property type="entry name" value="ZnMc"/>
    <property type="match status" value="1"/>
</dbReference>
<dbReference type="EC" id="3.4.24.-" evidence="8"/>
<evidence type="ECO:0000313" key="11">
    <source>
        <dbReference type="WBParaSite" id="PTRK_0000271900.1"/>
    </source>
</evidence>
<dbReference type="PANTHER" id="PTHR10127">
    <property type="entry name" value="DISCOIDIN, CUB, EGF, LAMININ , AND ZINC METALLOPROTEASE DOMAIN CONTAINING"/>
    <property type="match status" value="1"/>
</dbReference>
<proteinExistence type="predicted"/>
<comment type="cofactor">
    <cofactor evidence="8">
        <name>Zn(2+)</name>
        <dbReference type="ChEBI" id="CHEBI:29105"/>
    </cofactor>
    <text evidence="8">Binds 1 zinc ion per subunit.</text>
</comment>
<dbReference type="Gene3D" id="3.40.390.10">
    <property type="entry name" value="Collagenase (Catalytic Domain)"/>
    <property type="match status" value="1"/>
</dbReference>
<protein>
    <recommendedName>
        <fullName evidence="8">Metalloendopeptidase</fullName>
        <ecNumber evidence="8">3.4.24.-</ecNumber>
    </recommendedName>
</protein>
<keyword evidence="6 7" id="KW-1015">Disulfide bond</keyword>
<sequence length="387" mass="45872">MLISYKMFLANVIFLSLVSNVFGAIRWSRQHLWDVPDYRIKVYCDRKSLVLDRALQTIVANTCVRFKKLNKRLEVGNGINIIKNNSLCYSDRIGAHYKDAPNIIWASDECLNDYFKILGVLLNALGLNYEHSRNDRDSYVKVFPENAIEEYRDFVFKTDKELGYNTTTFGTSYDYGSILHGHPRYYSQTRNKTITLKGLFKVWNTESIGYPKKESFNEFRLINYLYCNQTCRHQPLSEPCKFSGYQDPNACWKCKCPYFTKGTYCGEKQHNRYECHPTALHAKHNVQKEYYTHHKECFIYIRADYGQKVKLTITYLYIYWHYDNTPCARGDYRLEVMYKKDKSIMGVCFCEYINYGLEIISEDFEVFLVYYGSSFRDYVYFNYMAIS</sequence>
<dbReference type="PANTHER" id="PTHR10127:SF780">
    <property type="entry name" value="METALLOENDOPEPTIDASE"/>
    <property type="match status" value="1"/>
</dbReference>
<dbReference type="Pfam" id="PF01400">
    <property type="entry name" value="Astacin"/>
    <property type="match status" value="1"/>
</dbReference>
<organism evidence="10 11">
    <name type="scientific">Parastrongyloides trichosuri</name>
    <name type="common">Possum-specific nematode worm</name>
    <dbReference type="NCBI Taxonomy" id="131310"/>
    <lineage>
        <taxon>Eukaryota</taxon>
        <taxon>Metazoa</taxon>
        <taxon>Ecdysozoa</taxon>
        <taxon>Nematoda</taxon>
        <taxon>Chromadorea</taxon>
        <taxon>Rhabditida</taxon>
        <taxon>Tylenchina</taxon>
        <taxon>Panagrolaimomorpha</taxon>
        <taxon>Strongyloidoidea</taxon>
        <taxon>Strongyloididae</taxon>
        <taxon>Parastrongyloides</taxon>
    </lineage>
</organism>
<keyword evidence="10" id="KW-1185">Reference proteome</keyword>
<keyword evidence="5 8" id="KW-0482">Metalloprotease</keyword>
<dbReference type="Proteomes" id="UP000038045">
    <property type="component" value="Unplaced"/>
</dbReference>
<accession>A0A0N4Z6C6</accession>